<keyword evidence="5" id="KW-1185">Reference proteome</keyword>
<dbReference type="PROSITE" id="PS51450">
    <property type="entry name" value="LRR"/>
    <property type="match status" value="1"/>
</dbReference>
<dbReference type="OrthoDB" id="1055097at2759"/>
<feature type="chain" id="PRO_5035810223" evidence="3">
    <location>
        <begin position="24"/>
        <end position="382"/>
    </location>
</feature>
<dbReference type="InterPro" id="IPR003591">
    <property type="entry name" value="Leu-rich_rpt_typical-subtyp"/>
</dbReference>
<name>A0A8T1WM16_9STRA</name>
<accession>A0A8T1WM16</accession>
<reference evidence="4" key="1">
    <citation type="submission" date="2021-02" db="EMBL/GenBank/DDBJ databases">
        <authorList>
            <person name="Palmer J.M."/>
        </authorList>
    </citation>
    <scope>NUCLEOTIDE SEQUENCE</scope>
    <source>
        <strain evidence="4">SCRP23</strain>
    </source>
</reference>
<keyword evidence="2" id="KW-0677">Repeat</keyword>
<protein>
    <submittedName>
        <fullName evidence="4">Protein-l-isoaspartate O-methyltransferase</fullName>
    </submittedName>
</protein>
<organism evidence="4 5">
    <name type="scientific">Phytophthora boehmeriae</name>
    <dbReference type="NCBI Taxonomy" id="109152"/>
    <lineage>
        <taxon>Eukaryota</taxon>
        <taxon>Sar</taxon>
        <taxon>Stramenopiles</taxon>
        <taxon>Oomycota</taxon>
        <taxon>Peronosporomycetes</taxon>
        <taxon>Peronosporales</taxon>
        <taxon>Peronosporaceae</taxon>
        <taxon>Phytophthora</taxon>
    </lineage>
</organism>
<dbReference type="Proteomes" id="UP000693981">
    <property type="component" value="Unassembled WGS sequence"/>
</dbReference>
<keyword evidence="3" id="KW-0732">Signal</keyword>
<dbReference type="PANTHER" id="PTHR45712:SF22">
    <property type="entry name" value="INSULIN-LIKE GROWTH FACTOR-BINDING PROTEIN COMPLEX ACID LABILE SUBUNIT"/>
    <property type="match status" value="1"/>
</dbReference>
<evidence type="ECO:0000256" key="1">
    <source>
        <dbReference type="ARBA" id="ARBA00022614"/>
    </source>
</evidence>
<dbReference type="SMART" id="SM00369">
    <property type="entry name" value="LRR_TYP"/>
    <property type="match status" value="5"/>
</dbReference>
<evidence type="ECO:0000313" key="4">
    <source>
        <dbReference type="EMBL" id="KAG7394375.1"/>
    </source>
</evidence>
<gene>
    <name evidence="4" type="primary">TLR3_2</name>
    <name evidence="4" type="ORF">PHYBOEH_005251</name>
</gene>
<evidence type="ECO:0000256" key="2">
    <source>
        <dbReference type="ARBA" id="ARBA00022737"/>
    </source>
</evidence>
<feature type="signal peptide" evidence="3">
    <location>
        <begin position="1"/>
        <end position="23"/>
    </location>
</feature>
<evidence type="ECO:0000313" key="5">
    <source>
        <dbReference type="Proteomes" id="UP000693981"/>
    </source>
</evidence>
<dbReference type="Pfam" id="PF13855">
    <property type="entry name" value="LRR_8"/>
    <property type="match status" value="3"/>
</dbReference>
<comment type="caution">
    <text evidence="4">The sequence shown here is derived from an EMBL/GenBank/DDBJ whole genome shotgun (WGS) entry which is preliminary data.</text>
</comment>
<dbReference type="PANTHER" id="PTHR45712">
    <property type="entry name" value="AGAP008170-PA"/>
    <property type="match status" value="1"/>
</dbReference>
<dbReference type="GO" id="GO:0005615">
    <property type="term" value="C:extracellular space"/>
    <property type="evidence" value="ECO:0007669"/>
    <property type="project" value="TreeGrafter"/>
</dbReference>
<dbReference type="AlphaFoldDB" id="A0A8T1WM16"/>
<keyword evidence="1" id="KW-0433">Leucine-rich repeat</keyword>
<proteinExistence type="predicted"/>
<sequence>MGRLRRHVALLAALVVGAVEVECLELSEQQLTNISITGSSSTSTLSFAFYSGDALVTTLSAAELAQESVLLLQNNSLTSIPAELFQAAYNVTSINISSNPLTELKAKSFVNMPRLERVLCMDTQIQVLPSYLASGCPMLDTLVFNQSAIHTIESQALVNLPALRTLDLSYNRLETVARELFMVSSSWKALNFAHNGILTVPSGIKNAVAEGYISFDYNSLVEIDEKAFDGASQIQELRLASNAIFTVNSDAFSGMTALRKLDLSDNVISVIDKNAFGDVDGLEELKLGQNYIHRLTLSSVPTQLTHLELQDNLLDLMPDFPDGFLASQLVYLNMSRNYLWSIATNDALSPYTGLVTLDFSRNRLVNFSSALFDPIMATIEAM</sequence>
<dbReference type="InterPro" id="IPR050333">
    <property type="entry name" value="SLRP"/>
</dbReference>
<dbReference type="InterPro" id="IPR001611">
    <property type="entry name" value="Leu-rich_rpt"/>
</dbReference>
<dbReference type="EMBL" id="JAGDFL010000276">
    <property type="protein sequence ID" value="KAG7394375.1"/>
    <property type="molecule type" value="Genomic_DNA"/>
</dbReference>
<evidence type="ECO:0000256" key="3">
    <source>
        <dbReference type="SAM" id="SignalP"/>
    </source>
</evidence>